<gene>
    <name evidence="1" type="ORF">ECRASSUSDP1_LOCUS2882</name>
</gene>
<comment type="caution">
    <text evidence="1">The sequence shown here is derived from an EMBL/GenBank/DDBJ whole genome shotgun (WGS) entry which is preliminary data.</text>
</comment>
<accession>A0AAD1U7H2</accession>
<keyword evidence="2" id="KW-1185">Reference proteome</keyword>
<organism evidence="1 2">
    <name type="scientific">Euplotes crassus</name>
    <dbReference type="NCBI Taxonomy" id="5936"/>
    <lineage>
        <taxon>Eukaryota</taxon>
        <taxon>Sar</taxon>
        <taxon>Alveolata</taxon>
        <taxon>Ciliophora</taxon>
        <taxon>Intramacronucleata</taxon>
        <taxon>Spirotrichea</taxon>
        <taxon>Hypotrichia</taxon>
        <taxon>Euplotida</taxon>
        <taxon>Euplotidae</taxon>
        <taxon>Moneuplotes</taxon>
    </lineage>
</organism>
<reference evidence="1" key="1">
    <citation type="submission" date="2023-07" db="EMBL/GenBank/DDBJ databases">
        <authorList>
            <consortium name="AG Swart"/>
            <person name="Singh M."/>
            <person name="Singh A."/>
            <person name="Seah K."/>
            <person name="Emmerich C."/>
        </authorList>
    </citation>
    <scope>NUCLEOTIDE SEQUENCE</scope>
    <source>
        <strain evidence="1">DP1</strain>
    </source>
</reference>
<dbReference type="EMBL" id="CAMPGE010002760">
    <property type="protein sequence ID" value="CAI2361571.1"/>
    <property type="molecule type" value="Genomic_DNA"/>
</dbReference>
<evidence type="ECO:0000313" key="2">
    <source>
        <dbReference type="Proteomes" id="UP001295684"/>
    </source>
</evidence>
<name>A0AAD1U7H2_EUPCR</name>
<proteinExistence type="predicted"/>
<dbReference type="AlphaFoldDB" id="A0AAD1U7H2"/>
<protein>
    <submittedName>
        <fullName evidence="1">Uncharacterized protein</fullName>
    </submittedName>
</protein>
<sequence>MAMISHEFSSEELMLSYKLENEHSYFRNAMPSLNVISENIVLPIEVGEDYMPKLMMPESSQMLTCGRLTEESEPKAFTIPSSHERCNEASIFKRLNREAFTQKVSQIFVPQDSSSNNVRTSLDKKKISSEQISLYELIQTQVLPKWKQYIDSKTSRRIANPNKKPRADTFKKKILRDMREFFRILFRKRFDVSECKTAEGVKSCLMTLFEEIGLTLSQEDLNDGYLYKFINQTHLHSFLNLFPIKQQDESSAFKVLEKYNDSRFKTFLKHSLSSQMFYLVFENFLDFYYQLIKPEQKQNVMSILNCFIS</sequence>
<dbReference type="Proteomes" id="UP001295684">
    <property type="component" value="Unassembled WGS sequence"/>
</dbReference>
<evidence type="ECO:0000313" key="1">
    <source>
        <dbReference type="EMBL" id="CAI2361571.1"/>
    </source>
</evidence>